<feature type="domain" description="N-acetyltransferase" evidence="3">
    <location>
        <begin position="1"/>
        <end position="163"/>
    </location>
</feature>
<comment type="caution">
    <text evidence="4">The sequence shown here is derived from an EMBL/GenBank/DDBJ whole genome shotgun (WGS) entry which is preliminary data.</text>
</comment>
<evidence type="ECO:0000313" key="4">
    <source>
        <dbReference type="EMBL" id="MBF9000360.1"/>
    </source>
</evidence>
<dbReference type="PROSITE" id="PS51186">
    <property type="entry name" value="GNAT"/>
    <property type="match status" value="1"/>
</dbReference>
<dbReference type="Proteomes" id="UP000597206">
    <property type="component" value="Unassembled WGS sequence"/>
</dbReference>
<evidence type="ECO:0000256" key="1">
    <source>
        <dbReference type="ARBA" id="ARBA00022679"/>
    </source>
</evidence>
<dbReference type="Gene3D" id="3.40.630.30">
    <property type="match status" value="1"/>
</dbReference>
<reference evidence="4 5" key="1">
    <citation type="submission" date="2020-11" db="EMBL/GenBank/DDBJ databases">
        <title>Vibrio nitrifigilis sp. nov., a marine nitrogen-fixing bacterium isolated from the lagoon sediment of an islet inside an atoll.</title>
        <authorList>
            <person name="Wang L.-T."/>
            <person name="Shieh W.Y."/>
        </authorList>
    </citation>
    <scope>NUCLEOTIDE SEQUENCE [LARGE SCALE GENOMIC DNA]</scope>
    <source>
        <strain evidence="4 5">NFV-1</strain>
    </source>
</reference>
<evidence type="ECO:0000256" key="2">
    <source>
        <dbReference type="ARBA" id="ARBA00023315"/>
    </source>
</evidence>
<name>A0ABS0GD73_9VIBR</name>
<evidence type="ECO:0000259" key="3">
    <source>
        <dbReference type="PROSITE" id="PS51186"/>
    </source>
</evidence>
<dbReference type="SUPFAM" id="SSF55729">
    <property type="entry name" value="Acyl-CoA N-acyltransferases (Nat)"/>
    <property type="match status" value="1"/>
</dbReference>
<dbReference type="InterPro" id="IPR016181">
    <property type="entry name" value="Acyl_CoA_acyltransferase"/>
</dbReference>
<dbReference type="PANTHER" id="PTHR43072:SF23">
    <property type="entry name" value="UPF0039 PROTEIN C11D3.02C"/>
    <property type="match status" value="1"/>
</dbReference>
<evidence type="ECO:0000313" key="5">
    <source>
        <dbReference type="Proteomes" id="UP000597206"/>
    </source>
</evidence>
<dbReference type="EMBL" id="JADPMR010000001">
    <property type="protein sequence ID" value="MBF9000360.1"/>
    <property type="molecule type" value="Genomic_DNA"/>
</dbReference>
<dbReference type="InterPro" id="IPR000182">
    <property type="entry name" value="GNAT_dom"/>
</dbReference>
<dbReference type="RefSeq" id="WP_196123066.1">
    <property type="nucleotide sequence ID" value="NZ_JADPMR010000001.1"/>
</dbReference>
<organism evidence="4 5">
    <name type="scientific">Vibrio nitrifigilis</name>
    <dbReference type="NCBI Taxonomy" id="2789781"/>
    <lineage>
        <taxon>Bacteria</taxon>
        <taxon>Pseudomonadati</taxon>
        <taxon>Pseudomonadota</taxon>
        <taxon>Gammaproteobacteria</taxon>
        <taxon>Vibrionales</taxon>
        <taxon>Vibrionaceae</taxon>
        <taxon>Vibrio</taxon>
    </lineage>
</organism>
<keyword evidence="5" id="KW-1185">Reference proteome</keyword>
<sequence>MQIRNVTATDITAIVDIYNQYILNTVITFEEEIVDEQIMEMRIDKVLQTGLPWLVVEENGKLLGYAYAHLWRERSAYRFSVEPSIYLDPTATGKGLGKAIYQALLVRLKQLGKRNVIGVVTLPNVASERLHESLGFKKVGEFEHVGYKHERWLSVGYYQLTFPEHLHDH</sequence>
<accession>A0ABS0GD73</accession>
<dbReference type="PANTHER" id="PTHR43072">
    <property type="entry name" value="N-ACETYLTRANSFERASE"/>
    <property type="match status" value="1"/>
</dbReference>
<keyword evidence="1" id="KW-0808">Transferase</keyword>
<dbReference type="Pfam" id="PF13420">
    <property type="entry name" value="Acetyltransf_4"/>
    <property type="match status" value="1"/>
</dbReference>
<dbReference type="CDD" id="cd04301">
    <property type="entry name" value="NAT_SF"/>
    <property type="match status" value="1"/>
</dbReference>
<protein>
    <submittedName>
        <fullName evidence="4">N-acetyltransferase</fullName>
    </submittedName>
</protein>
<gene>
    <name evidence="4" type="ORF">I1A42_07290</name>
</gene>
<keyword evidence="2" id="KW-0012">Acyltransferase</keyword>
<proteinExistence type="predicted"/>